<evidence type="ECO:0000313" key="4">
    <source>
        <dbReference type="Proteomes" id="UP000534306"/>
    </source>
</evidence>
<reference evidence="3 4" key="1">
    <citation type="submission" date="2020-05" db="EMBL/GenBank/DDBJ databases">
        <title>Genome sequence of Kribbella sandramycini ATCC 39419.</title>
        <authorList>
            <person name="Maclea K.S."/>
            <person name="Fair J.L."/>
        </authorList>
    </citation>
    <scope>NUCLEOTIDE SEQUENCE [LARGE SCALE GENOMIC DNA]</scope>
    <source>
        <strain evidence="3 4">ATCC 39419</strain>
    </source>
</reference>
<name>A0A7Y4KW03_9ACTN</name>
<comment type="caution">
    <text evidence="3">The sequence shown here is derived from an EMBL/GenBank/DDBJ whole genome shotgun (WGS) entry which is preliminary data.</text>
</comment>
<dbReference type="Proteomes" id="UP000553957">
    <property type="component" value="Unassembled WGS sequence"/>
</dbReference>
<feature type="transmembrane region" description="Helical" evidence="1">
    <location>
        <begin position="136"/>
        <end position="153"/>
    </location>
</feature>
<keyword evidence="1" id="KW-0472">Membrane</keyword>
<protein>
    <submittedName>
        <fullName evidence="3">Uncharacterized protein</fullName>
    </submittedName>
</protein>
<gene>
    <name evidence="2" type="ORF">HNR71_004337</name>
    <name evidence="3" type="ORF">HPO96_00505</name>
</gene>
<evidence type="ECO:0000313" key="5">
    <source>
        <dbReference type="Proteomes" id="UP000553957"/>
    </source>
</evidence>
<evidence type="ECO:0000313" key="2">
    <source>
        <dbReference type="EMBL" id="MBB6568700.1"/>
    </source>
</evidence>
<dbReference type="EMBL" id="JACHKF010000001">
    <property type="protein sequence ID" value="MBB6568700.1"/>
    <property type="molecule type" value="Genomic_DNA"/>
</dbReference>
<reference evidence="2 5" key="2">
    <citation type="submission" date="2020-08" db="EMBL/GenBank/DDBJ databases">
        <title>Sequencing the genomes of 1000 actinobacteria strains.</title>
        <authorList>
            <person name="Klenk H.-P."/>
        </authorList>
    </citation>
    <scope>NUCLEOTIDE SEQUENCE [LARGE SCALE GENOMIC DNA]</scope>
    <source>
        <strain evidence="2 5">DSM 15626</strain>
    </source>
</reference>
<dbReference type="RefSeq" id="WP_171670036.1">
    <property type="nucleotide sequence ID" value="NZ_BAAAGT010000012.1"/>
</dbReference>
<evidence type="ECO:0000313" key="3">
    <source>
        <dbReference type="EMBL" id="NOL38716.1"/>
    </source>
</evidence>
<sequence>MGRTRRRSARFRSWGWVLVGCAAVAAYTHNWRTVLVLCGLWLVYILFFCRVRCRVETAKHQPCGWIVRGFVGTCLYHDGLKHGVPRFVRGRGFVGLPDLMWPREDFAGPAMARVEPPPKVTADQRTAAAESKYERWGVLIAVSALVVTIVGVVRDFVAG</sequence>
<dbReference type="EMBL" id="JABJRC010000001">
    <property type="protein sequence ID" value="NOL38716.1"/>
    <property type="molecule type" value="Genomic_DNA"/>
</dbReference>
<evidence type="ECO:0000256" key="1">
    <source>
        <dbReference type="SAM" id="Phobius"/>
    </source>
</evidence>
<dbReference type="AlphaFoldDB" id="A0A7Y4KW03"/>
<organism evidence="3 4">
    <name type="scientific">Kribbella sandramycini</name>
    <dbReference type="NCBI Taxonomy" id="60450"/>
    <lineage>
        <taxon>Bacteria</taxon>
        <taxon>Bacillati</taxon>
        <taxon>Actinomycetota</taxon>
        <taxon>Actinomycetes</taxon>
        <taxon>Propionibacteriales</taxon>
        <taxon>Kribbellaceae</taxon>
        <taxon>Kribbella</taxon>
    </lineage>
</organism>
<proteinExistence type="predicted"/>
<keyword evidence="4" id="KW-1185">Reference proteome</keyword>
<keyword evidence="1" id="KW-1133">Transmembrane helix</keyword>
<dbReference type="Proteomes" id="UP000534306">
    <property type="component" value="Unassembled WGS sequence"/>
</dbReference>
<feature type="transmembrane region" description="Helical" evidence="1">
    <location>
        <begin position="12"/>
        <end position="28"/>
    </location>
</feature>
<accession>A0A7Y4KW03</accession>
<feature type="transmembrane region" description="Helical" evidence="1">
    <location>
        <begin position="34"/>
        <end position="51"/>
    </location>
</feature>
<keyword evidence="1" id="KW-0812">Transmembrane</keyword>